<name>A0A6P8M0Q0_9HYME</name>
<reference evidence="2" key="1">
    <citation type="submission" date="2025-08" db="UniProtKB">
        <authorList>
            <consortium name="RefSeq"/>
        </authorList>
    </citation>
    <scope>IDENTIFICATION</scope>
    <source>
        <tissue evidence="2">Muscle</tissue>
    </source>
</reference>
<dbReference type="KEGG" id="bbif:117206259"/>
<dbReference type="InterPro" id="IPR026983">
    <property type="entry name" value="DHC"/>
</dbReference>
<gene>
    <name evidence="2" type="primary">LOC117206259</name>
</gene>
<evidence type="ECO:0000313" key="1">
    <source>
        <dbReference type="Proteomes" id="UP000515164"/>
    </source>
</evidence>
<dbReference type="GO" id="GO:0007018">
    <property type="term" value="P:microtubule-based movement"/>
    <property type="evidence" value="ECO:0007669"/>
    <property type="project" value="InterPro"/>
</dbReference>
<dbReference type="GO" id="GO:0030286">
    <property type="term" value="C:dynein complex"/>
    <property type="evidence" value="ECO:0007669"/>
    <property type="project" value="InterPro"/>
</dbReference>
<protein>
    <submittedName>
        <fullName evidence="2">Dynein heavy chain 7, axonemal-like</fullName>
    </submittedName>
</protein>
<proteinExistence type="predicted"/>
<dbReference type="GO" id="GO:0051959">
    <property type="term" value="F:dynein light intermediate chain binding"/>
    <property type="evidence" value="ECO:0007669"/>
    <property type="project" value="InterPro"/>
</dbReference>
<keyword evidence="1" id="KW-1185">Reference proteome</keyword>
<accession>A0A6P8M0Q0</accession>
<dbReference type="PANTHER" id="PTHR45703:SF1">
    <property type="entry name" value="DYNEINS HEAVY CHAIN"/>
    <property type="match status" value="1"/>
</dbReference>
<evidence type="ECO:0000313" key="2">
    <source>
        <dbReference type="RefSeq" id="XP_033301318.1"/>
    </source>
</evidence>
<organism evidence="1 2">
    <name type="scientific">Bombus bifarius</name>
    <dbReference type="NCBI Taxonomy" id="103933"/>
    <lineage>
        <taxon>Eukaryota</taxon>
        <taxon>Metazoa</taxon>
        <taxon>Ecdysozoa</taxon>
        <taxon>Arthropoda</taxon>
        <taxon>Hexapoda</taxon>
        <taxon>Insecta</taxon>
        <taxon>Pterygota</taxon>
        <taxon>Neoptera</taxon>
        <taxon>Endopterygota</taxon>
        <taxon>Hymenoptera</taxon>
        <taxon>Apocrita</taxon>
        <taxon>Aculeata</taxon>
        <taxon>Apoidea</taxon>
        <taxon>Anthophila</taxon>
        <taxon>Apidae</taxon>
        <taxon>Bombus</taxon>
        <taxon>Pyrobombus</taxon>
    </lineage>
</organism>
<dbReference type="GO" id="GO:0045505">
    <property type="term" value="F:dynein intermediate chain binding"/>
    <property type="evidence" value="ECO:0007669"/>
    <property type="project" value="InterPro"/>
</dbReference>
<sequence length="585" mass="69854">MECDCEEMTSCEGITRPTVQKIRAKDVPKILKVVETKIEPLFSLPPELMKCIKCTRREEKRKQRKFGVTYTGKRLKVENFRRYMVSLITKPELPNVDIDLNNDEDVNRYYNYICNGVDTVHTVQIQDVVIEKILLLVPYHLRDRFAYYTESLLIEIKDTYTRNIKKAILQYALQVPVQKYLLKQKDNDKKSLYMRYIVPGSTVKIREYRDNLQNNLFLINPCMRMSLDHWVGEFRDFRLIDVKQIAQSKESWDLMRFNKMINKQMIKARNMLKNFWYDGIQNIFLEPINCMFNVDIIIASKQLAFDPSFEKFKEILCSILDELCEAVRNFEKLETQLYLDWSGEQGFLKPHIEESRVQKLKQEIIDLVDREKLIPEQLLMELKIYEYLYNDDEYYKVERFTRDESKKLEDYNEPIKHYHNLMMNFPVEIERTAFTGLFKVSRKIFIETIVDNTCRIKCLLIDTLVERYQDMARNVTERYQSISERALSTPANTIELVELKNFIKVNREVTFKTLEQNLYQIIEHISLLADYRLLTDIEIITNNEAFQWYHKVPQILEENESIVAIKTLEFQHALKGANIFFKLVK</sequence>
<dbReference type="Proteomes" id="UP000515164">
    <property type="component" value="Unplaced"/>
</dbReference>
<dbReference type="GeneID" id="117206259"/>
<dbReference type="PANTHER" id="PTHR45703">
    <property type="entry name" value="DYNEIN HEAVY CHAIN"/>
    <property type="match status" value="1"/>
</dbReference>
<dbReference type="AlphaFoldDB" id="A0A6P8M0Q0"/>
<dbReference type="RefSeq" id="XP_033301318.1">
    <property type="nucleotide sequence ID" value="XM_033445427.1"/>
</dbReference>